<dbReference type="InterPro" id="IPR002504">
    <property type="entry name" value="NADK"/>
</dbReference>
<dbReference type="GO" id="GO:0051287">
    <property type="term" value="F:NAD binding"/>
    <property type="evidence" value="ECO:0007669"/>
    <property type="project" value="UniProtKB-ARBA"/>
</dbReference>
<dbReference type="Pfam" id="PF20143">
    <property type="entry name" value="NAD_kinase_C"/>
    <property type="match status" value="1"/>
</dbReference>
<proteinExistence type="inferred from homology"/>
<evidence type="ECO:0000256" key="6">
    <source>
        <dbReference type="ARBA" id="ARBA00023027"/>
    </source>
</evidence>
<dbReference type="Pfam" id="PF01513">
    <property type="entry name" value="NAD_kinase"/>
    <property type="match status" value="1"/>
</dbReference>
<dbReference type="PATRIC" id="fig|1705561.3.peg.5156"/>
<dbReference type="GO" id="GO:0019674">
    <property type="term" value="P:NAD+ metabolic process"/>
    <property type="evidence" value="ECO:0007669"/>
    <property type="project" value="InterPro"/>
</dbReference>
<evidence type="ECO:0000256" key="2">
    <source>
        <dbReference type="ARBA" id="ARBA00022741"/>
    </source>
</evidence>
<feature type="binding site" evidence="8">
    <location>
        <position position="152"/>
    </location>
    <ligand>
        <name>NAD(+)</name>
        <dbReference type="ChEBI" id="CHEBI:57540"/>
    </ligand>
</feature>
<dbReference type="RefSeq" id="WP_024634403.1">
    <property type="nucleotide sequence ID" value="NZ_LITU01000075.1"/>
</dbReference>
<comment type="caution">
    <text evidence="9">The sequence shown here is derived from an EMBL/GenBank/DDBJ whole genome shotgun (WGS) entry which is preliminary data.</text>
</comment>
<dbReference type="GeneID" id="97130105"/>
<keyword evidence="1 8" id="KW-0808">Transferase</keyword>
<dbReference type="EMBL" id="LITU01000075">
    <property type="protein sequence ID" value="KOY14048.1"/>
    <property type="molecule type" value="Genomic_DNA"/>
</dbReference>
<comment type="catalytic activity">
    <reaction evidence="7 8">
        <text>NAD(+) + ATP = ADP + NADP(+) + H(+)</text>
        <dbReference type="Rhea" id="RHEA:18629"/>
        <dbReference type="ChEBI" id="CHEBI:15378"/>
        <dbReference type="ChEBI" id="CHEBI:30616"/>
        <dbReference type="ChEBI" id="CHEBI:57540"/>
        <dbReference type="ChEBI" id="CHEBI:58349"/>
        <dbReference type="ChEBI" id="CHEBI:456216"/>
        <dbReference type="EC" id="2.7.1.23"/>
    </reaction>
</comment>
<dbReference type="PANTHER" id="PTHR20275:SF0">
    <property type="entry name" value="NAD KINASE"/>
    <property type="match status" value="1"/>
</dbReference>
<keyword evidence="5 8" id="KW-0521">NADP</keyword>
<dbReference type="Proteomes" id="UP000037688">
    <property type="component" value="Unassembled WGS sequence"/>
</dbReference>
<comment type="similarity">
    <text evidence="8">Belongs to the NAD kinase family.</text>
</comment>
<dbReference type="GO" id="GO:0005737">
    <property type="term" value="C:cytoplasm"/>
    <property type="evidence" value="ECO:0007669"/>
    <property type="project" value="UniProtKB-SubCell"/>
</dbReference>
<keyword evidence="8" id="KW-0963">Cytoplasm</keyword>
<dbReference type="GO" id="GO:0006741">
    <property type="term" value="P:NADP+ biosynthetic process"/>
    <property type="evidence" value="ECO:0007669"/>
    <property type="project" value="UniProtKB-UniRule"/>
</dbReference>
<accession>A0A0M9BKC9</accession>
<evidence type="ECO:0000256" key="3">
    <source>
        <dbReference type="ARBA" id="ARBA00022777"/>
    </source>
</evidence>
<keyword evidence="2 8" id="KW-0547">Nucleotide-binding</keyword>
<dbReference type="AlphaFoldDB" id="A0A0M9BKC9"/>
<sequence length="267" mass="30216">MRYYVQDRGDQLSIDLSQQFHALAKEEGFKLDAESPEIVISIGGDGTMLQAFHNFIDRIPDIAFVGVHTGHLGFYADWKKEELRELVRLMSGKGDPERLKPRIVEYPLLELEIRKKSGNTSYIALNEFTLKGVDGTVVAQVDINDVTFEMFRGDGICVSTPSGSTAYNKALGGAMVHPTIEAIQIAEIASINNRVYRTLGSPVILPKHHHCDIFSRKDQRLLLTIDHVNVMVEDLISVRCQVARHKVSFARFRPYPFWNRVRTAFLD</sequence>
<comment type="subcellular location">
    <subcellularLocation>
        <location evidence="8">Cytoplasm</location>
    </subcellularLocation>
</comment>
<dbReference type="SUPFAM" id="SSF111331">
    <property type="entry name" value="NAD kinase/diacylglycerol kinase-like"/>
    <property type="match status" value="1"/>
</dbReference>
<dbReference type="GO" id="GO:0003951">
    <property type="term" value="F:NAD+ kinase activity"/>
    <property type="evidence" value="ECO:0007669"/>
    <property type="project" value="UniProtKB-UniRule"/>
</dbReference>
<keyword evidence="4 8" id="KW-0067">ATP-binding</keyword>
<evidence type="ECO:0000256" key="4">
    <source>
        <dbReference type="ARBA" id="ARBA00022840"/>
    </source>
</evidence>
<dbReference type="InterPro" id="IPR016064">
    <property type="entry name" value="NAD/diacylglycerol_kinase_sf"/>
</dbReference>
<comment type="caution">
    <text evidence="8">Lacks conserved residue(s) required for the propagation of feature annotation.</text>
</comment>
<dbReference type="NCBIfam" id="NF003424">
    <property type="entry name" value="PRK04885.1"/>
    <property type="match status" value="1"/>
</dbReference>
<evidence type="ECO:0000256" key="8">
    <source>
        <dbReference type="HAMAP-Rule" id="MF_00361"/>
    </source>
</evidence>
<dbReference type="PANTHER" id="PTHR20275">
    <property type="entry name" value="NAD KINASE"/>
    <property type="match status" value="1"/>
</dbReference>
<feature type="binding site" evidence="8">
    <location>
        <position position="154"/>
    </location>
    <ligand>
        <name>NAD(+)</name>
        <dbReference type="ChEBI" id="CHEBI:57540"/>
    </ligand>
</feature>
<comment type="function">
    <text evidence="8">Involved in the regulation of the intracellular balance of NAD and NADP, and is a key enzyme in the biosynthesis of NADP. Catalyzes specifically the phosphorylation on 2'-hydroxyl of the adenosine moiety of NAD to yield NADP.</text>
</comment>
<dbReference type="GO" id="GO:0005524">
    <property type="term" value="F:ATP binding"/>
    <property type="evidence" value="ECO:0007669"/>
    <property type="project" value="UniProtKB-KW"/>
</dbReference>
<dbReference type="GO" id="GO:0046872">
    <property type="term" value="F:metal ion binding"/>
    <property type="evidence" value="ECO:0007669"/>
    <property type="project" value="UniProtKB-UniRule"/>
</dbReference>
<feature type="active site" description="Proton acceptor" evidence="8">
    <location>
        <position position="45"/>
    </location>
</feature>
<evidence type="ECO:0000313" key="9">
    <source>
        <dbReference type="EMBL" id="KOY14048.1"/>
    </source>
</evidence>
<dbReference type="Gene3D" id="2.60.200.30">
    <property type="entry name" value="Probable inorganic polyphosphate/atp-NAD kinase, domain 2"/>
    <property type="match status" value="1"/>
</dbReference>
<dbReference type="OrthoDB" id="9774737at2"/>
<reference evidence="9 10" key="1">
    <citation type="submission" date="2015-08" db="EMBL/GenBank/DDBJ databases">
        <title>Draft genome sequence of cellulolytic and xylanolytic Paenibacillus sp. A59, isolated from a decaying forest soil from Patagonia, Argentina.</title>
        <authorList>
            <person name="Ghio S."/>
            <person name="Caceres A.M."/>
            <person name="Talia P."/>
            <person name="Grasso D."/>
            <person name="Campos E."/>
        </authorList>
    </citation>
    <scope>NUCLEOTIDE SEQUENCE [LARGE SCALE GENOMIC DNA]</scope>
    <source>
        <strain evidence="9 10">A59</strain>
    </source>
</reference>
<keyword evidence="6 8" id="KW-0520">NAD</keyword>
<dbReference type="EC" id="2.7.1.23" evidence="8"/>
<feature type="binding site" evidence="8">
    <location>
        <begin position="45"/>
        <end position="46"/>
    </location>
    <ligand>
        <name>NAD(+)</name>
        <dbReference type="ChEBI" id="CHEBI:57540"/>
    </ligand>
</feature>
<evidence type="ECO:0000256" key="5">
    <source>
        <dbReference type="ARBA" id="ARBA00022857"/>
    </source>
</evidence>
<feature type="binding site" evidence="8">
    <location>
        <position position="189"/>
    </location>
    <ligand>
        <name>NAD(+)</name>
        <dbReference type="ChEBI" id="CHEBI:57540"/>
    </ligand>
</feature>
<keyword evidence="10" id="KW-1185">Reference proteome</keyword>
<keyword evidence="3 8" id="KW-0418">Kinase</keyword>
<evidence type="ECO:0000256" key="1">
    <source>
        <dbReference type="ARBA" id="ARBA00022679"/>
    </source>
</evidence>
<dbReference type="InterPro" id="IPR017437">
    <property type="entry name" value="ATP-NAD_kinase_PpnK-typ_C"/>
</dbReference>
<evidence type="ECO:0000313" key="10">
    <source>
        <dbReference type="Proteomes" id="UP000037688"/>
    </source>
</evidence>
<dbReference type="Gene3D" id="3.40.50.10330">
    <property type="entry name" value="Probable inorganic polyphosphate/atp-NAD kinase, domain 1"/>
    <property type="match status" value="1"/>
</dbReference>
<feature type="binding site" evidence="8">
    <location>
        <begin position="126"/>
        <end position="127"/>
    </location>
    <ligand>
        <name>NAD(+)</name>
        <dbReference type="ChEBI" id="CHEBI:57540"/>
    </ligand>
</feature>
<gene>
    <name evidence="9" type="primary">ppnK</name>
    <name evidence="8" type="synonym">nadK</name>
    <name evidence="9" type="ORF">AMS66_24555</name>
</gene>
<comment type="cofactor">
    <cofactor evidence="8">
        <name>a divalent metal cation</name>
        <dbReference type="ChEBI" id="CHEBI:60240"/>
    </cofactor>
</comment>
<evidence type="ECO:0000256" key="7">
    <source>
        <dbReference type="ARBA" id="ARBA00047925"/>
    </source>
</evidence>
<organism evidence="9 10">
    <name type="scientific">Paenibacillus xylanivorans</name>
    <dbReference type="NCBI Taxonomy" id="1705561"/>
    <lineage>
        <taxon>Bacteria</taxon>
        <taxon>Bacillati</taxon>
        <taxon>Bacillota</taxon>
        <taxon>Bacilli</taxon>
        <taxon>Bacillales</taxon>
        <taxon>Paenibacillaceae</taxon>
        <taxon>Paenibacillus</taxon>
    </lineage>
</organism>
<protein>
    <recommendedName>
        <fullName evidence="8">NAD kinase</fullName>
        <ecNumber evidence="8">2.7.1.23</ecNumber>
    </recommendedName>
    <alternativeName>
        <fullName evidence="8">ATP-dependent NAD kinase</fullName>
    </alternativeName>
</protein>
<dbReference type="InterPro" id="IPR017438">
    <property type="entry name" value="ATP-NAD_kinase_N"/>
</dbReference>
<dbReference type="HAMAP" id="MF_00361">
    <property type="entry name" value="NAD_kinase"/>
    <property type="match status" value="1"/>
</dbReference>
<name>A0A0M9BKC9_9BACL</name>